<feature type="transmembrane region" description="Helical" evidence="6">
    <location>
        <begin position="393"/>
        <end position="413"/>
    </location>
</feature>
<feature type="transmembrane region" description="Helical" evidence="6">
    <location>
        <begin position="327"/>
        <end position="348"/>
    </location>
</feature>
<gene>
    <name evidence="8" type="ORF">P153DRAFT_303927</name>
</gene>
<dbReference type="GO" id="GO:0016020">
    <property type="term" value="C:membrane"/>
    <property type="evidence" value="ECO:0007669"/>
    <property type="project" value="UniProtKB-SubCell"/>
</dbReference>
<organism evidence="8 9">
    <name type="scientific">Dothidotthia symphoricarpi CBS 119687</name>
    <dbReference type="NCBI Taxonomy" id="1392245"/>
    <lineage>
        <taxon>Eukaryota</taxon>
        <taxon>Fungi</taxon>
        <taxon>Dikarya</taxon>
        <taxon>Ascomycota</taxon>
        <taxon>Pezizomycotina</taxon>
        <taxon>Dothideomycetes</taxon>
        <taxon>Pleosporomycetidae</taxon>
        <taxon>Pleosporales</taxon>
        <taxon>Dothidotthiaceae</taxon>
        <taxon>Dothidotthia</taxon>
    </lineage>
</organism>
<protein>
    <submittedName>
        <fullName evidence="8">MFS general substrate transporter</fullName>
    </submittedName>
</protein>
<keyword evidence="5 6" id="KW-0472">Membrane</keyword>
<dbReference type="Proteomes" id="UP000799771">
    <property type="component" value="Unassembled WGS sequence"/>
</dbReference>
<dbReference type="PROSITE" id="PS50850">
    <property type="entry name" value="MFS"/>
    <property type="match status" value="1"/>
</dbReference>
<evidence type="ECO:0000256" key="1">
    <source>
        <dbReference type="ARBA" id="ARBA00004141"/>
    </source>
</evidence>
<evidence type="ECO:0000256" key="6">
    <source>
        <dbReference type="SAM" id="Phobius"/>
    </source>
</evidence>
<feature type="transmembrane region" description="Helical" evidence="6">
    <location>
        <begin position="276"/>
        <end position="294"/>
    </location>
</feature>
<evidence type="ECO:0000256" key="3">
    <source>
        <dbReference type="ARBA" id="ARBA00022692"/>
    </source>
</evidence>
<dbReference type="RefSeq" id="XP_033517897.1">
    <property type="nucleotide sequence ID" value="XM_033664551.1"/>
</dbReference>
<name>A0A6A5ZX82_9PLEO</name>
<feature type="transmembrane region" description="Helical" evidence="6">
    <location>
        <begin position="129"/>
        <end position="151"/>
    </location>
</feature>
<keyword evidence="2" id="KW-0813">Transport</keyword>
<dbReference type="GO" id="GO:0022857">
    <property type="term" value="F:transmembrane transporter activity"/>
    <property type="evidence" value="ECO:0007669"/>
    <property type="project" value="InterPro"/>
</dbReference>
<keyword evidence="3 6" id="KW-0812">Transmembrane</keyword>
<evidence type="ECO:0000259" key="7">
    <source>
        <dbReference type="PROSITE" id="PS50850"/>
    </source>
</evidence>
<feature type="non-terminal residue" evidence="8">
    <location>
        <position position="1"/>
    </location>
</feature>
<evidence type="ECO:0000256" key="5">
    <source>
        <dbReference type="ARBA" id="ARBA00023136"/>
    </source>
</evidence>
<feature type="transmembrane region" description="Helical" evidence="6">
    <location>
        <begin position="233"/>
        <end position="256"/>
    </location>
</feature>
<dbReference type="AlphaFoldDB" id="A0A6A5ZX82"/>
<proteinExistence type="predicted"/>
<dbReference type="OrthoDB" id="2985014at2759"/>
<dbReference type="GeneID" id="54404983"/>
<comment type="subcellular location">
    <subcellularLocation>
        <location evidence="1">Membrane</location>
        <topology evidence="1">Multi-pass membrane protein</topology>
    </subcellularLocation>
</comment>
<feature type="transmembrane region" description="Helical" evidence="6">
    <location>
        <begin position="360"/>
        <end position="381"/>
    </location>
</feature>
<dbReference type="Pfam" id="PF07690">
    <property type="entry name" value="MFS_1"/>
    <property type="match status" value="1"/>
</dbReference>
<dbReference type="FunFam" id="1.20.1250.20:FF:000013">
    <property type="entry name" value="MFS general substrate transporter"/>
    <property type="match status" value="1"/>
</dbReference>
<keyword evidence="9" id="KW-1185">Reference proteome</keyword>
<evidence type="ECO:0000313" key="9">
    <source>
        <dbReference type="Proteomes" id="UP000799771"/>
    </source>
</evidence>
<feature type="domain" description="Major facilitator superfamily (MFS) profile" evidence="7">
    <location>
        <begin position="3"/>
        <end position="420"/>
    </location>
</feature>
<dbReference type="InterPro" id="IPR036259">
    <property type="entry name" value="MFS_trans_sf"/>
</dbReference>
<dbReference type="PANTHER" id="PTHR43791:SF48">
    <property type="entry name" value="TRANSPORTER, PUTATIVE (AFU_ORTHOLOGUE AFUA_4G01000)-RELATED"/>
    <property type="match status" value="1"/>
</dbReference>
<dbReference type="EMBL" id="ML977527">
    <property type="protein sequence ID" value="KAF2123503.1"/>
    <property type="molecule type" value="Genomic_DNA"/>
</dbReference>
<feature type="transmembrane region" description="Helical" evidence="6">
    <location>
        <begin position="301"/>
        <end position="321"/>
    </location>
</feature>
<evidence type="ECO:0000313" key="8">
    <source>
        <dbReference type="EMBL" id="KAF2123503.1"/>
    </source>
</evidence>
<accession>A0A6A5ZX82</accession>
<feature type="transmembrane region" description="Helical" evidence="6">
    <location>
        <begin position="99"/>
        <end position="117"/>
    </location>
</feature>
<dbReference type="Gene3D" id="1.20.1250.20">
    <property type="entry name" value="MFS general substrate transporter like domains"/>
    <property type="match status" value="2"/>
</dbReference>
<keyword evidence="4 6" id="KW-1133">Transmembrane helix</keyword>
<evidence type="ECO:0000256" key="4">
    <source>
        <dbReference type="ARBA" id="ARBA00022989"/>
    </source>
</evidence>
<dbReference type="InterPro" id="IPR011701">
    <property type="entry name" value="MFS"/>
</dbReference>
<feature type="transmembrane region" description="Helical" evidence="6">
    <location>
        <begin position="163"/>
        <end position="184"/>
    </location>
</feature>
<sequence length="453" mass="50054">LFVVPTVTLLYLFCFIDRSNIGNARLAGIEKDLGLVGYDYNTVLSIFYISYILFEIPATLCCKVMGPGWFLPLTTFGFGATTVATAFVKNQAQICAVRFVLGIFEAGVMPGCAYYLSRWYKRSELTFRLGLWMTMAPLSGAFGGLLVSGILKLSNFGSLHRWRMIFAIEGTMTMALAVIAFFTLTDRPDTARWLTEEQKELATGRVKAERLNQTMLLDKIDMAKLRRGFSNPITLTTGLIFLLDNVVVLGISFFLPTIIRTIYPGRTTIQQQLLTVPPYIVGAACTVFITTASWRFNSRQWLIASTGPLVAVGYAMLVATTNANVRYAAIFLTASSAYSLGAMTNAQVSANVLSDSARSIAIGTNAILGYMGGLISTWIYLPHDSPRYVIGNSINMACAISWTGIAIGAGVWMKYDNKKRDEREAGSHEELAGLTQKEIQDLEWKHPGWRWKA</sequence>
<reference evidence="8" key="1">
    <citation type="journal article" date="2020" name="Stud. Mycol.">
        <title>101 Dothideomycetes genomes: a test case for predicting lifestyles and emergence of pathogens.</title>
        <authorList>
            <person name="Haridas S."/>
            <person name="Albert R."/>
            <person name="Binder M."/>
            <person name="Bloem J."/>
            <person name="Labutti K."/>
            <person name="Salamov A."/>
            <person name="Andreopoulos B."/>
            <person name="Baker S."/>
            <person name="Barry K."/>
            <person name="Bills G."/>
            <person name="Bluhm B."/>
            <person name="Cannon C."/>
            <person name="Castanera R."/>
            <person name="Culley D."/>
            <person name="Daum C."/>
            <person name="Ezra D."/>
            <person name="Gonzalez J."/>
            <person name="Henrissat B."/>
            <person name="Kuo A."/>
            <person name="Liang C."/>
            <person name="Lipzen A."/>
            <person name="Lutzoni F."/>
            <person name="Magnuson J."/>
            <person name="Mondo S."/>
            <person name="Nolan M."/>
            <person name="Ohm R."/>
            <person name="Pangilinan J."/>
            <person name="Park H.-J."/>
            <person name="Ramirez L."/>
            <person name="Alfaro M."/>
            <person name="Sun H."/>
            <person name="Tritt A."/>
            <person name="Yoshinaga Y."/>
            <person name="Zwiers L.-H."/>
            <person name="Turgeon B."/>
            <person name="Goodwin S."/>
            <person name="Spatafora J."/>
            <person name="Crous P."/>
            <person name="Grigoriev I."/>
        </authorList>
    </citation>
    <scope>NUCLEOTIDE SEQUENCE</scope>
    <source>
        <strain evidence="8">CBS 119687</strain>
    </source>
</reference>
<feature type="transmembrane region" description="Helical" evidence="6">
    <location>
        <begin position="69"/>
        <end position="87"/>
    </location>
</feature>
<dbReference type="SUPFAM" id="SSF103473">
    <property type="entry name" value="MFS general substrate transporter"/>
    <property type="match status" value="1"/>
</dbReference>
<dbReference type="InterPro" id="IPR020846">
    <property type="entry name" value="MFS_dom"/>
</dbReference>
<evidence type="ECO:0000256" key="2">
    <source>
        <dbReference type="ARBA" id="ARBA00022448"/>
    </source>
</evidence>
<feature type="transmembrane region" description="Helical" evidence="6">
    <location>
        <begin position="43"/>
        <end position="62"/>
    </location>
</feature>
<dbReference type="FunFam" id="1.20.1250.20:FF:000018">
    <property type="entry name" value="MFS transporter permease"/>
    <property type="match status" value="1"/>
</dbReference>
<dbReference type="PANTHER" id="PTHR43791">
    <property type="entry name" value="PERMEASE-RELATED"/>
    <property type="match status" value="1"/>
</dbReference>